<gene>
    <name evidence="3" type="ORF">BDW02DRAFT_290014</name>
</gene>
<name>A0A6A5KH87_9PLEO</name>
<dbReference type="Pfam" id="PF26639">
    <property type="entry name" value="Het-6_barrel"/>
    <property type="match status" value="1"/>
</dbReference>
<protein>
    <submittedName>
        <fullName evidence="3">HET-domain-containing protein</fullName>
    </submittedName>
</protein>
<sequence length="651" mass="74548">MRRAADSLWRTRCTPRRNIAVSLSRQQHDASTTRPYVYQRLQANDIRLLDLHPSRDDASPIQCTLRTVALTDKPRYESLSYCWGVKKVDDEEEIPCDNGTMRVTRNLFGALQHLQHPEATRTLWIDALCICQTDITERGQQVGMMRDIFQLSERTVVWLGPAAQNSPRAIQLIRQLAQLSEKNAASTTWAPHLASHLPPLYDTAWRALAALLKREWWHRAWIVQEVSVAKDIMLVCGDDAFSWDALERAVQYAVDLGFFFVYGGSATFQAFSLFQTRANFLAKRRPCVHDVLLQHRSFRATDRRDKVFGMLALADQDDVVAMGIRPDYHRSANELFGAISRSLLAQTGLALFKAAGVHDKSSESGLPTWVADWSVSDPAVLLNTSVFVDDRGGSTHKVSQPPRFDAARSSTPPAPVFGPGNKTLQLQGILVDEIEAVGVLSRTRYLRHVSHMFQLFVQCYDILNQLKDWETTARIQSHVLYPTGESRLDAYWHTLCAGRVPPHLPSARHDARYKYYVLLRTLRRPVRLALRWLFPRSSENTWLNRFFYRLFQSAWRLLGLTPTKIQRLGFPPESRLPNHRRMARTQKGYLVLAPRLTRRGDCVVVCKGGQLPLVVRRDGRGLWVLVGECYVHGIMYGEAWDERLCRDMWFR</sequence>
<evidence type="ECO:0000256" key="1">
    <source>
        <dbReference type="SAM" id="MobiDB-lite"/>
    </source>
</evidence>
<dbReference type="Proteomes" id="UP000800040">
    <property type="component" value="Unassembled WGS sequence"/>
</dbReference>
<feature type="domain" description="Heterokaryon incompatibility" evidence="2">
    <location>
        <begin position="76"/>
        <end position="225"/>
    </location>
</feature>
<dbReference type="InterPro" id="IPR052895">
    <property type="entry name" value="HetReg/Transcr_Mod"/>
</dbReference>
<dbReference type="PANTHER" id="PTHR24148:SF77">
    <property type="entry name" value="HETEROKARYON INCOMPATIBILITY DOMAIN-CONTAINING PROTEIN"/>
    <property type="match status" value="1"/>
</dbReference>
<keyword evidence="4" id="KW-1185">Reference proteome</keyword>
<evidence type="ECO:0000313" key="3">
    <source>
        <dbReference type="EMBL" id="KAF1835349.1"/>
    </source>
</evidence>
<dbReference type="InterPro" id="IPR010730">
    <property type="entry name" value="HET"/>
</dbReference>
<dbReference type="PANTHER" id="PTHR24148">
    <property type="entry name" value="ANKYRIN REPEAT DOMAIN-CONTAINING PROTEIN 39 HOMOLOG-RELATED"/>
    <property type="match status" value="1"/>
</dbReference>
<evidence type="ECO:0000313" key="4">
    <source>
        <dbReference type="Proteomes" id="UP000800040"/>
    </source>
</evidence>
<proteinExistence type="predicted"/>
<reference evidence="3" key="1">
    <citation type="submission" date="2020-01" db="EMBL/GenBank/DDBJ databases">
        <authorList>
            <consortium name="DOE Joint Genome Institute"/>
            <person name="Haridas S."/>
            <person name="Albert R."/>
            <person name="Binder M."/>
            <person name="Bloem J."/>
            <person name="Labutti K."/>
            <person name="Salamov A."/>
            <person name="Andreopoulos B."/>
            <person name="Baker S.E."/>
            <person name="Barry K."/>
            <person name="Bills G."/>
            <person name="Bluhm B.H."/>
            <person name="Cannon C."/>
            <person name="Castanera R."/>
            <person name="Culley D.E."/>
            <person name="Daum C."/>
            <person name="Ezra D."/>
            <person name="Gonzalez J.B."/>
            <person name="Henrissat B."/>
            <person name="Kuo A."/>
            <person name="Liang C."/>
            <person name="Lipzen A."/>
            <person name="Lutzoni F."/>
            <person name="Magnuson J."/>
            <person name="Mondo S."/>
            <person name="Nolan M."/>
            <person name="Ohm R."/>
            <person name="Pangilinan J."/>
            <person name="Park H.-J."/>
            <person name="Ramirez L."/>
            <person name="Alfaro M."/>
            <person name="Sun H."/>
            <person name="Tritt A."/>
            <person name="Yoshinaga Y."/>
            <person name="Zwiers L.-H."/>
            <person name="Turgeon B.G."/>
            <person name="Goodwin S.B."/>
            <person name="Spatafora J.W."/>
            <person name="Crous P.W."/>
            <person name="Grigoriev I.V."/>
        </authorList>
    </citation>
    <scope>NUCLEOTIDE SEQUENCE</scope>
    <source>
        <strain evidence="3">P77</strain>
    </source>
</reference>
<dbReference type="Pfam" id="PF06985">
    <property type="entry name" value="HET"/>
    <property type="match status" value="1"/>
</dbReference>
<dbReference type="AlphaFoldDB" id="A0A6A5KH87"/>
<dbReference type="OrthoDB" id="5416609at2759"/>
<dbReference type="EMBL" id="ML975288">
    <property type="protein sequence ID" value="KAF1835349.1"/>
    <property type="molecule type" value="Genomic_DNA"/>
</dbReference>
<feature type="region of interest" description="Disordered" evidence="1">
    <location>
        <begin position="392"/>
        <end position="418"/>
    </location>
</feature>
<accession>A0A6A5KH87</accession>
<evidence type="ECO:0000259" key="2">
    <source>
        <dbReference type="Pfam" id="PF06985"/>
    </source>
</evidence>
<organism evidence="3 4">
    <name type="scientific">Decorospora gaudefroyi</name>
    <dbReference type="NCBI Taxonomy" id="184978"/>
    <lineage>
        <taxon>Eukaryota</taxon>
        <taxon>Fungi</taxon>
        <taxon>Dikarya</taxon>
        <taxon>Ascomycota</taxon>
        <taxon>Pezizomycotina</taxon>
        <taxon>Dothideomycetes</taxon>
        <taxon>Pleosporomycetidae</taxon>
        <taxon>Pleosporales</taxon>
        <taxon>Pleosporineae</taxon>
        <taxon>Pleosporaceae</taxon>
        <taxon>Decorospora</taxon>
    </lineage>
</organism>